<keyword evidence="3 11" id="KW-0812">Transmembrane</keyword>
<dbReference type="Pfam" id="PF00005">
    <property type="entry name" value="ABC_tran"/>
    <property type="match status" value="2"/>
</dbReference>
<keyword evidence="4" id="KW-0677">Repeat</keyword>
<evidence type="ECO:0000259" key="12">
    <source>
        <dbReference type="PROSITE" id="PS50893"/>
    </source>
</evidence>
<feature type="transmembrane region" description="Helical" evidence="11">
    <location>
        <begin position="801"/>
        <end position="819"/>
    </location>
</feature>
<keyword evidence="15" id="KW-1185">Reference proteome</keyword>
<accession>A0ABP1B8F2</accession>
<keyword evidence="7 11" id="KW-1133">Transmembrane helix</keyword>
<feature type="transmembrane region" description="Helical" evidence="11">
    <location>
        <begin position="34"/>
        <end position="61"/>
    </location>
</feature>
<sequence length="1246" mass="135141">RYKSEERERKKKKKNTWPAMEISLFKFADAYDKLLMVLGFLGAVGDGATTPGMLFVMSGLINVFGQKQSTTNFMHEISKYALYFVYIAIGAFVACYLEASCWLRTADRQAARMRAMYLRATLRQDVGFFDTAGTGVAEVVNSVSTDTMAIQEAIGEKVGNFVMNITGFVAGIIVSLLLVWRLGLIVVAFLPVLLIPGYLYGRSLLGLAKKSHAAYLQASVISEQALSSVRTVYSFVGEQRTSASYSKALEPTVSLGRQIGFIKGLATGSSGITFAIWALMAWYGSRLIINDGVQGGKVTAAGIVALMGGLNLGIALPNLTYFAEGQIAAYRIFAMIDRVPEIDSDDMTGTVLENIVGEIEFRNVAFSYPSRPKQSIFRDFCLTVPAGKTLALVGGSGSGKSTAIALLERFYDPSAGSILIDGVNIKDLQLKWLHYQIGLVSQEPSLFATSIKENILFGKDGATMDEVIAAAKASNAHNFISSLPNGYDTQVGERGVQMSGGQKQRIAIARAMLKNPPILLLDEATSALDAESEQIVQSALDQASVGRTTIVVAHRLSTIRNADLIAVVQGGSVIELGSHDDLLKHEHGAYALLIHLQQTQPSSAQELESGASNSRSLSVKRSSSFRRSVSFHHQASNPRSADGLSPKQSGLQPQSDETEKAKPPSLRRLLGLNQPEWRQAILGVIGAIGSGVVHPLYAFTLGSMISTFYEPNHAKMRREIEHYSLIFAALAVASFAVNVLRDYFFGYMGTNLTKRIRENMLSKVLTFEVGWYDKDENSSGAVSSKLATDATVVRSLVGDRVALLVQTVGAILIACIIGLVVAWPLALVMMALQPIVIIGFYLKKVLLKSMSAATYKAQEEASQVASEAVANHRTITAFSSQDKMLKLFELKQDGPRREAGNRALIAGFGLGIAQFCTLGTWAFDFWYGGKLVNDGRITFADMFKTFFILVSTGRLIADAGSMTSDLAKGSNTLTSVFEILDRTTCIRADDADAEKLDKVEGNIEVRDVDFAYPMRPDVMVFKGFSLRVKAGRSIALVGQSGSGKSTIIGLIERYYDPLKGEVRIDGKDIKRLHLQTLRCHIALVGQEPTLFAGTIRENILYGRENATEAEIIEAAKAANAHNFISSLHNGYNTNTGERGLQMSGGQKQRIAIARAILKNPAILLLDEATSALDAQSEKIVQDALDRIMVGRTTVVVAHRLSTVQSADSIAVLQGGAILEQGRHHELLAKGEGGAYYDLVKLQNKAH</sequence>
<dbReference type="EMBL" id="OZ023703">
    <property type="protein sequence ID" value="CAK9871346.1"/>
    <property type="molecule type" value="Genomic_DNA"/>
</dbReference>
<organism evidence="14 15">
    <name type="scientific">Sphagnum jensenii</name>
    <dbReference type="NCBI Taxonomy" id="128206"/>
    <lineage>
        <taxon>Eukaryota</taxon>
        <taxon>Viridiplantae</taxon>
        <taxon>Streptophyta</taxon>
        <taxon>Embryophyta</taxon>
        <taxon>Bryophyta</taxon>
        <taxon>Sphagnophytina</taxon>
        <taxon>Sphagnopsida</taxon>
        <taxon>Sphagnales</taxon>
        <taxon>Sphagnaceae</taxon>
        <taxon>Sphagnum</taxon>
    </lineage>
</organism>
<evidence type="ECO:0000256" key="3">
    <source>
        <dbReference type="ARBA" id="ARBA00022692"/>
    </source>
</evidence>
<keyword evidence="2" id="KW-0813">Transport</keyword>
<feature type="non-terminal residue" evidence="14">
    <location>
        <position position="1"/>
    </location>
</feature>
<protein>
    <submittedName>
        <fullName evidence="14">Uncharacterized protein</fullName>
    </submittedName>
</protein>
<feature type="transmembrane region" description="Helical" evidence="11">
    <location>
        <begin position="81"/>
        <end position="103"/>
    </location>
</feature>
<dbReference type="SUPFAM" id="SSF52540">
    <property type="entry name" value="P-loop containing nucleoside triphosphate hydrolases"/>
    <property type="match status" value="2"/>
</dbReference>
<evidence type="ECO:0000256" key="1">
    <source>
        <dbReference type="ARBA" id="ARBA00007577"/>
    </source>
</evidence>
<evidence type="ECO:0000256" key="4">
    <source>
        <dbReference type="ARBA" id="ARBA00022737"/>
    </source>
</evidence>
<dbReference type="SUPFAM" id="SSF90123">
    <property type="entry name" value="ABC transporter transmembrane region"/>
    <property type="match status" value="2"/>
</dbReference>
<keyword evidence="6" id="KW-0067">ATP-binding</keyword>
<feature type="transmembrane region" description="Helical" evidence="11">
    <location>
        <begin position="680"/>
        <end position="700"/>
    </location>
</feature>
<keyword evidence="9" id="KW-0325">Glycoprotein</keyword>
<dbReference type="SMART" id="SM00382">
    <property type="entry name" value="AAA"/>
    <property type="match status" value="2"/>
</dbReference>
<dbReference type="PROSITE" id="PS50893">
    <property type="entry name" value="ABC_TRANSPORTER_2"/>
    <property type="match status" value="2"/>
</dbReference>
<evidence type="ECO:0000256" key="10">
    <source>
        <dbReference type="SAM" id="MobiDB-lite"/>
    </source>
</evidence>
<dbReference type="InterPro" id="IPR027417">
    <property type="entry name" value="P-loop_NTPase"/>
</dbReference>
<feature type="transmembrane region" description="Helical" evidence="11">
    <location>
        <begin position="158"/>
        <end position="178"/>
    </location>
</feature>
<dbReference type="InterPro" id="IPR003593">
    <property type="entry name" value="AAA+_ATPase"/>
</dbReference>
<evidence type="ECO:0000256" key="8">
    <source>
        <dbReference type="ARBA" id="ARBA00023136"/>
    </source>
</evidence>
<feature type="domain" description="ABC transmembrane type-1" evidence="13">
    <location>
        <begin position="681"/>
        <end position="968"/>
    </location>
</feature>
<dbReference type="PANTHER" id="PTHR45136:SF2">
    <property type="entry name" value="ABC TRANSPORTER DOMAIN-CONTAINING PROTEIN"/>
    <property type="match status" value="1"/>
</dbReference>
<dbReference type="PROSITE" id="PS50929">
    <property type="entry name" value="ABC_TM1F"/>
    <property type="match status" value="2"/>
</dbReference>
<evidence type="ECO:0000256" key="2">
    <source>
        <dbReference type="ARBA" id="ARBA00022448"/>
    </source>
</evidence>
<dbReference type="InterPro" id="IPR003439">
    <property type="entry name" value="ABC_transporter-like_ATP-bd"/>
</dbReference>
<dbReference type="InterPro" id="IPR017871">
    <property type="entry name" value="ABC_transporter-like_CS"/>
</dbReference>
<feature type="transmembrane region" description="Helical" evidence="11">
    <location>
        <begin position="825"/>
        <end position="842"/>
    </location>
</feature>
<evidence type="ECO:0000256" key="7">
    <source>
        <dbReference type="ARBA" id="ARBA00022989"/>
    </source>
</evidence>
<dbReference type="CDD" id="cd03249">
    <property type="entry name" value="ABC_MTABC3_MDL1_MDL2"/>
    <property type="match status" value="2"/>
</dbReference>
<feature type="transmembrane region" description="Helical" evidence="11">
    <location>
        <begin position="303"/>
        <end position="323"/>
    </location>
</feature>
<keyword evidence="8 11" id="KW-0472">Membrane</keyword>
<comment type="similarity">
    <text evidence="1">Belongs to the ABC transporter superfamily. ABCB family. Multidrug resistance exporter (TC 3.A.1.201) subfamily.</text>
</comment>
<evidence type="ECO:0000256" key="6">
    <source>
        <dbReference type="ARBA" id="ARBA00022840"/>
    </source>
</evidence>
<feature type="transmembrane region" description="Helical" evidence="11">
    <location>
        <begin position="184"/>
        <end position="201"/>
    </location>
</feature>
<evidence type="ECO:0000313" key="14">
    <source>
        <dbReference type="EMBL" id="CAK9871346.1"/>
    </source>
</evidence>
<dbReference type="PANTHER" id="PTHR45136">
    <property type="entry name" value="ABC TRANSPORTER DOMAIN-CONTAINING PROTEIN"/>
    <property type="match status" value="1"/>
</dbReference>
<feature type="domain" description="ABC transporter" evidence="12">
    <location>
        <begin position="1003"/>
        <end position="1239"/>
    </location>
</feature>
<feature type="region of interest" description="Disordered" evidence="10">
    <location>
        <begin position="628"/>
        <end position="667"/>
    </location>
</feature>
<dbReference type="CDD" id="cd18577">
    <property type="entry name" value="ABC_6TM_Pgp_ABCB1_D1_like"/>
    <property type="match status" value="1"/>
</dbReference>
<dbReference type="PROSITE" id="PS00211">
    <property type="entry name" value="ABC_TRANSPORTER_1"/>
    <property type="match status" value="2"/>
</dbReference>
<reference evidence="14 15" key="1">
    <citation type="submission" date="2024-03" db="EMBL/GenBank/DDBJ databases">
        <authorList>
            <consortium name="ELIXIR-Norway"/>
            <consortium name="Elixir Norway"/>
        </authorList>
    </citation>
    <scope>NUCLEOTIDE SEQUENCE [LARGE SCALE GENOMIC DNA]</scope>
</reference>
<feature type="compositionally biased region" description="Polar residues" evidence="10">
    <location>
        <begin position="646"/>
        <end position="655"/>
    </location>
</feature>
<proteinExistence type="inferred from homology"/>
<evidence type="ECO:0000256" key="5">
    <source>
        <dbReference type="ARBA" id="ARBA00022741"/>
    </source>
</evidence>
<dbReference type="InterPro" id="IPR011527">
    <property type="entry name" value="ABC1_TM_dom"/>
</dbReference>
<feature type="transmembrane region" description="Helical" evidence="11">
    <location>
        <begin position="903"/>
        <end position="923"/>
    </location>
</feature>
<dbReference type="CDD" id="cd18578">
    <property type="entry name" value="ABC_6TM_Pgp_ABCB1_D2_like"/>
    <property type="match status" value="1"/>
</dbReference>
<dbReference type="Pfam" id="PF00664">
    <property type="entry name" value="ABC_membrane"/>
    <property type="match status" value="2"/>
</dbReference>
<gene>
    <name evidence="14" type="ORF">CSSPJE1EN2_LOCUS14014</name>
</gene>
<dbReference type="InterPro" id="IPR036640">
    <property type="entry name" value="ABC1_TM_sf"/>
</dbReference>
<evidence type="ECO:0000256" key="11">
    <source>
        <dbReference type="SAM" id="Phobius"/>
    </source>
</evidence>
<name>A0ABP1B8F2_9BRYO</name>
<feature type="transmembrane region" description="Helical" evidence="11">
    <location>
        <begin position="720"/>
        <end position="740"/>
    </location>
</feature>
<keyword evidence="5" id="KW-0547">Nucleotide-binding</keyword>
<dbReference type="Gene3D" id="3.40.50.300">
    <property type="entry name" value="P-loop containing nucleotide triphosphate hydrolases"/>
    <property type="match status" value="2"/>
</dbReference>
<evidence type="ECO:0000256" key="9">
    <source>
        <dbReference type="ARBA" id="ARBA00023180"/>
    </source>
</evidence>
<feature type="transmembrane region" description="Helical" evidence="11">
    <location>
        <begin position="264"/>
        <end position="283"/>
    </location>
</feature>
<dbReference type="Gene3D" id="1.20.1560.10">
    <property type="entry name" value="ABC transporter type 1, transmembrane domain"/>
    <property type="match status" value="3"/>
</dbReference>
<dbReference type="Proteomes" id="UP001497522">
    <property type="component" value="Chromosome 2"/>
</dbReference>
<evidence type="ECO:0000313" key="15">
    <source>
        <dbReference type="Proteomes" id="UP001497522"/>
    </source>
</evidence>
<evidence type="ECO:0000259" key="13">
    <source>
        <dbReference type="PROSITE" id="PS50929"/>
    </source>
</evidence>
<feature type="domain" description="ABC transmembrane type-1" evidence="13">
    <location>
        <begin position="37"/>
        <end position="324"/>
    </location>
</feature>
<feature type="domain" description="ABC transporter" evidence="12">
    <location>
        <begin position="359"/>
        <end position="595"/>
    </location>
</feature>